<organism evidence="2 3">
    <name type="scientific">Pedobacter cryoconitis</name>
    <dbReference type="NCBI Taxonomy" id="188932"/>
    <lineage>
        <taxon>Bacteria</taxon>
        <taxon>Pseudomonadati</taxon>
        <taxon>Bacteroidota</taxon>
        <taxon>Sphingobacteriia</taxon>
        <taxon>Sphingobacteriales</taxon>
        <taxon>Sphingobacteriaceae</taxon>
        <taxon>Pedobacter</taxon>
    </lineage>
</organism>
<feature type="transmembrane region" description="Helical" evidence="1">
    <location>
        <begin position="15"/>
        <end position="35"/>
    </location>
</feature>
<sequence length="155" mass="17662">MGTKFQPAFSLNYPGAYLIISWGVVAFILSAYARLMNGLIPEDHLYREYLVCGGQVLFQGLIVSQFKISSQRKWIYLSHMMTISLGGAVLLLPVLAFAHWVTLPPFICAIYFMGVAGLMLLEHIQRTRILKLGWTLSLTWTLYRMLILAIILFFK</sequence>
<name>A0A7X0MJ55_9SPHI</name>
<evidence type="ECO:0000313" key="3">
    <source>
        <dbReference type="Proteomes" id="UP000521017"/>
    </source>
</evidence>
<dbReference type="AlphaFoldDB" id="A0A7X0MJ55"/>
<keyword evidence="1" id="KW-1133">Transmembrane helix</keyword>
<accession>A0A7X0MJ55</accession>
<dbReference type="EMBL" id="JACHCC010000003">
    <property type="protein sequence ID" value="MBB6499265.1"/>
    <property type="molecule type" value="Genomic_DNA"/>
</dbReference>
<feature type="transmembrane region" description="Helical" evidence="1">
    <location>
        <begin position="103"/>
        <end position="121"/>
    </location>
</feature>
<evidence type="ECO:0008006" key="4">
    <source>
        <dbReference type="Google" id="ProtNLM"/>
    </source>
</evidence>
<evidence type="ECO:0000313" key="2">
    <source>
        <dbReference type="EMBL" id="MBB6499265.1"/>
    </source>
</evidence>
<proteinExistence type="predicted"/>
<dbReference type="Proteomes" id="UP000521017">
    <property type="component" value="Unassembled WGS sequence"/>
</dbReference>
<protein>
    <recommendedName>
        <fullName evidence="4">DUF393 domain-containing protein</fullName>
    </recommendedName>
</protein>
<feature type="transmembrane region" description="Helical" evidence="1">
    <location>
        <begin position="133"/>
        <end position="154"/>
    </location>
</feature>
<feature type="transmembrane region" description="Helical" evidence="1">
    <location>
        <begin position="74"/>
        <end position="97"/>
    </location>
</feature>
<reference evidence="2 3" key="1">
    <citation type="submission" date="2020-08" db="EMBL/GenBank/DDBJ databases">
        <title>Genomic Encyclopedia of Type Strains, Phase IV (KMG-V): Genome sequencing to study the core and pangenomes of soil and plant-associated prokaryotes.</title>
        <authorList>
            <person name="Whitman W."/>
        </authorList>
    </citation>
    <scope>NUCLEOTIDE SEQUENCE [LARGE SCALE GENOMIC DNA]</scope>
    <source>
        <strain evidence="2 3">M2T3</strain>
    </source>
</reference>
<keyword evidence="1" id="KW-0472">Membrane</keyword>
<keyword evidence="1" id="KW-0812">Transmembrane</keyword>
<comment type="caution">
    <text evidence="2">The sequence shown here is derived from an EMBL/GenBank/DDBJ whole genome shotgun (WGS) entry which is preliminary data.</text>
</comment>
<gene>
    <name evidence="2" type="ORF">HDF25_001406</name>
</gene>
<evidence type="ECO:0000256" key="1">
    <source>
        <dbReference type="SAM" id="Phobius"/>
    </source>
</evidence>
<dbReference type="RefSeq" id="WP_184624000.1">
    <property type="nucleotide sequence ID" value="NZ_JACHCC010000003.1"/>
</dbReference>